<feature type="compositionally biased region" description="Polar residues" evidence="1">
    <location>
        <begin position="82"/>
        <end position="95"/>
    </location>
</feature>
<dbReference type="AlphaFoldDB" id="A0A1J1IAB7"/>
<accession>A0A1J1IAB7</accession>
<proteinExistence type="predicted"/>
<reference evidence="2 3" key="1">
    <citation type="submission" date="2015-04" db="EMBL/GenBank/DDBJ databases">
        <authorList>
            <person name="Syromyatnikov M.Y."/>
            <person name="Popov V.N."/>
        </authorList>
    </citation>
    <scope>NUCLEOTIDE SEQUENCE [LARGE SCALE GENOMIC DNA]</scope>
</reference>
<evidence type="ECO:0000313" key="3">
    <source>
        <dbReference type="Proteomes" id="UP000183832"/>
    </source>
</evidence>
<name>A0A1J1IAB7_9DIPT</name>
<protein>
    <submittedName>
        <fullName evidence="2">CLUMA_CG008673, isoform A</fullName>
    </submittedName>
</protein>
<gene>
    <name evidence="2" type="ORF">CLUMA_CG008673</name>
</gene>
<dbReference type="OrthoDB" id="8184679at2759"/>
<feature type="region of interest" description="Disordered" evidence="1">
    <location>
        <begin position="78"/>
        <end position="106"/>
    </location>
</feature>
<evidence type="ECO:0000313" key="2">
    <source>
        <dbReference type="EMBL" id="CRK95369.1"/>
    </source>
</evidence>
<dbReference type="EMBL" id="CVRI01000041">
    <property type="protein sequence ID" value="CRK95369.1"/>
    <property type="molecule type" value="Genomic_DNA"/>
</dbReference>
<keyword evidence="3" id="KW-1185">Reference proteome</keyword>
<evidence type="ECO:0000256" key="1">
    <source>
        <dbReference type="SAM" id="MobiDB-lite"/>
    </source>
</evidence>
<dbReference type="Proteomes" id="UP000183832">
    <property type="component" value="Unassembled WGS sequence"/>
</dbReference>
<organism evidence="2 3">
    <name type="scientific">Clunio marinus</name>
    <dbReference type="NCBI Taxonomy" id="568069"/>
    <lineage>
        <taxon>Eukaryota</taxon>
        <taxon>Metazoa</taxon>
        <taxon>Ecdysozoa</taxon>
        <taxon>Arthropoda</taxon>
        <taxon>Hexapoda</taxon>
        <taxon>Insecta</taxon>
        <taxon>Pterygota</taxon>
        <taxon>Neoptera</taxon>
        <taxon>Endopterygota</taxon>
        <taxon>Diptera</taxon>
        <taxon>Nematocera</taxon>
        <taxon>Chironomoidea</taxon>
        <taxon>Chironomidae</taxon>
        <taxon>Clunio</taxon>
    </lineage>
</organism>
<sequence>MVSSQKRSENVSVSTYFRTEALNEWIKNIRSKKIFKKRQSKGQDLRAIAILTHTLLENQKVLRQKQKERSQRWTELKKTLENGHNNENCEFSSKSDLTKAKEDEQKKNEIKALWKEELDDIDNFINDLNSIKTTLVR</sequence>
<feature type="compositionally biased region" description="Basic and acidic residues" evidence="1">
    <location>
        <begin position="96"/>
        <end position="106"/>
    </location>
</feature>